<sequence length="417" mass="45062">MSSEGWFPGPYGLDIAMGATVRTQRTVLAVAHHLTAVTRLNDVLALVEPDPRVQTVYTVAPSSVFSRGAADHLRAMGVCLISFDHATQMFWDLVLAAGDGALERLHAPILHLQHGMGPSMLGQRWAGAGTAAPRPVAGLRREAFVAGGRVIPSVIGLAHEDHKKLLLEICPEARSAVRLVGDLAWDRIVESRPLRPYYREALGVTDDRRLLLISSTWGPRGLFGAHHDLIRRLATELPSERYAVVVALHPATWSWHGRKQTIAWSAGGLRAGAGLLPPHEGWRAALLAADVILGDFGTASYYGAAIGAPVLLAAFPDGDAVPGSQAELFGSLVPRWSPERPLLHQIEARAEYGVDSESSVSRALRDRLTSEPGRAAALLRREIYRLLRLDEPLDDPTPDPVPAPRLLSGSSDLEPVL</sequence>
<dbReference type="RefSeq" id="WP_131758914.1">
    <property type="nucleotide sequence ID" value="NZ_CAACUY010000063.1"/>
</dbReference>
<comment type="caution">
    <text evidence="2">The sequence shown here is derived from an EMBL/GenBank/DDBJ whole genome shotgun (WGS) entry which is preliminary data.</text>
</comment>
<keyword evidence="3" id="KW-1185">Reference proteome</keyword>
<dbReference type="SUPFAM" id="SSF53756">
    <property type="entry name" value="UDP-Glycosyltransferase/glycogen phosphorylase"/>
    <property type="match status" value="1"/>
</dbReference>
<dbReference type="Proteomes" id="UP001597063">
    <property type="component" value="Unassembled WGS sequence"/>
</dbReference>
<accession>A0ABW2XDX2</accession>
<proteinExistence type="predicted"/>
<reference evidence="3" key="1">
    <citation type="journal article" date="2019" name="Int. J. Syst. Evol. Microbiol.">
        <title>The Global Catalogue of Microorganisms (GCM) 10K type strain sequencing project: providing services to taxonomists for standard genome sequencing and annotation.</title>
        <authorList>
            <consortium name="The Broad Institute Genomics Platform"/>
            <consortium name="The Broad Institute Genome Sequencing Center for Infectious Disease"/>
            <person name="Wu L."/>
            <person name="Ma J."/>
        </authorList>
    </citation>
    <scope>NUCLEOTIDE SEQUENCE [LARGE SCALE GENOMIC DNA]</scope>
    <source>
        <strain evidence="3">JCM 9371</strain>
    </source>
</reference>
<organism evidence="2 3">
    <name type="scientific">Actinomadura fibrosa</name>
    <dbReference type="NCBI Taxonomy" id="111802"/>
    <lineage>
        <taxon>Bacteria</taxon>
        <taxon>Bacillati</taxon>
        <taxon>Actinomycetota</taxon>
        <taxon>Actinomycetes</taxon>
        <taxon>Streptosporangiales</taxon>
        <taxon>Thermomonosporaceae</taxon>
        <taxon>Actinomadura</taxon>
    </lineage>
</organism>
<feature type="region of interest" description="Disordered" evidence="1">
    <location>
        <begin position="391"/>
        <end position="417"/>
    </location>
</feature>
<dbReference type="EMBL" id="JBHTGP010000003">
    <property type="protein sequence ID" value="MFD0683453.1"/>
    <property type="molecule type" value="Genomic_DNA"/>
</dbReference>
<evidence type="ECO:0000313" key="2">
    <source>
        <dbReference type="EMBL" id="MFD0683453.1"/>
    </source>
</evidence>
<evidence type="ECO:0000256" key="1">
    <source>
        <dbReference type="SAM" id="MobiDB-lite"/>
    </source>
</evidence>
<protein>
    <submittedName>
        <fullName evidence="2">Uncharacterized protein</fullName>
    </submittedName>
</protein>
<evidence type="ECO:0000313" key="3">
    <source>
        <dbReference type="Proteomes" id="UP001597063"/>
    </source>
</evidence>
<gene>
    <name evidence="2" type="ORF">ACFQZM_02995</name>
</gene>
<name>A0ABW2XDX2_9ACTN</name>